<proteinExistence type="predicted"/>
<evidence type="ECO:0000313" key="4">
    <source>
        <dbReference type="Proteomes" id="UP000605784"/>
    </source>
</evidence>
<protein>
    <submittedName>
        <fullName evidence="3">Glycosyl transferase</fullName>
    </submittedName>
</protein>
<dbReference type="EMBL" id="BMOU01000001">
    <property type="protein sequence ID" value="GGN88055.1"/>
    <property type="molecule type" value="Genomic_DNA"/>
</dbReference>
<comment type="caution">
    <text evidence="3">The sequence shown here is derived from an EMBL/GenBank/DDBJ whole genome shotgun (WGS) entry which is preliminary data.</text>
</comment>
<dbReference type="GO" id="GO:0016757">
    <property type="term" value="F:glycosyltransferase activity"/>
    <property type="evidence" value="ECO:0007669"/>
    <property type="project" value="InterPro"/>
</dbReference>
<gene>
    <name evidence="3" type="ORF">GCM10009030_07350</name>
</gene>
<organism evidence="3 4">
    <name type="scientific">Haloarcula pellucida</name>
    <dbReference type="NCBI Taxonomy" id="1427151"/>
    <lineage>
        <taxon>Archaea</taxon>
        <taxon>Methanobacteriati</taxon>
        <taxon>Methanobacteriota</taxon>
        <taxon>Stenosarchaea group</taxon>
        <taxon>Halobacteria</taxon>
        <taxon>Halobacteriales</taxon>
        <taxon>Haloarculaceae</taxon>
        <taxon>Haloarcula</taxon>
    </lineage>
</organism>
<dbReference type="Gene3D" id="3.40.50.2000">
    <property type="entry name" value="Glycogen Phosphorylase B"/>
    <property type="match status" value="2"/>
</dbReference>
<keyword evidence="3" id="KW-0808">Transferase</keyword>
<dbReference type="RefSeq" id="WP_188994629.1">
    <property type="nucleotide sequence ID" value="NZ_BMOU01000001.1"/>
</dbReference>
<accession>A0A830GH47</accession>
<feature type="domain" description="Glycosyltransferase subfamily 4-like N-terminal" evidence="2">
    <location>
        <begin position="15"/>
        <end position="174"/>
    </location>
</feature>
<evidence type="ECO:0000313" key="3">
    <source>
        <dbReference type="EMBL" id="GGN88055.1"/>
    </source>
</evidence>
<dbReference type="PANTHER" id="PTHR45947">
    <property type="entry name" value="SULFOQUINOVOSYL TRANSFERASE SQD2"/>
    <property type="match status" value="1"/>
</dbReference>
<dbReference type="PANTHER" id="PTHR45947:SF3">
    <property type="entry name" value="SULFOQUINOVOSYL TRANSFERASE SQD2"/>
    <property type="match status" value="1"/>
</dbReference>
<dbReference type="SUPFAM" id="SSF53756">
    <property type="entry name" value="UDP-Glycosyltransferase/glycogen phosphorylase"/>
    <property type="match status" value="1"/>
</dbReference>
<dbReference type="InterPro" id="IPR001296">
    <property type="entry name" value="Glyco_trans_1"/>
</dbReference>
<evidence type="ECO:0000259" key="1">
    <source>
        <dbReference type="Pfam" id="PF00534"/>
    </source>
</evidence>
<reference evidence="3" key="2">
    <citation type="submission" date="2020-09" db="EMBL/GenBank/DDBJ databases">
        <authorList>
            <person name="Sun Q."/>
            <person name="Ohkuma M."/>
        </authorList>
    </citation>
    <scope>NUCLEOTIDE SEQUENCE</scope>
    <source>
        <strain evidence="3">JCM 17820</strain>
    </source>
</reference>
<feature type="domain" description="Glycosyl transferase family 1" evidence="1">
    <location>
        <begin position="182"/>
        <end position="329"/>
    </location>
</feature>
<name>A0A830GH47_9EURY</name>
<dbReference type="InterPro" id="IPR028098">
    <property type="entry name" value="Glyco_trans_4-like_N"/>
</dbReference>
<dbReference type="InterPro" id="IPR050194">
    <property type="entry name" value="Glycosyltransferase_grp1"/>
</dbReference>
<dbReference type="Proteomes" id="UP000605784">
    <property type="component" value="Unassembled WGS sequence"/>
</dbReference>
<dbReference type="AlphaFoldDB" id="A0A830GH47"/>
<sequence length="358" mass="39228">MNVALLVKEFPPNVVGGTETQTMRMADALQSRGHEVTVYTKDYGEETPTDDHPYDVVRVPNVRSSPFVSTLTFVLGATLLLLRDAKQYDVLQCMMVYPNGFVGYLVSRLRGLPYFAWIRGGDYYFMKDTPGKRWSIDAVLRDTTVLVQGTDIAADVESEFDPTDVRVLGNGVELPSMRADGDDVVFVARLERWKGLDVLLEALAGTDHSLTVVGDGPEREALEARADSLGVDAEFVGLVDPEAVVEFLVDGRVFVQPSREGEGLPNTVLEAMAVGLPPVVTDSGGLPDLVTDGETGYVVPMDDPAALRDRIETVFDEDETHERLGESARAYVEEHHSWDAIVDSLESVYDDVRAGGAR</sequence>
<dbReference type="Pfam" id="PF13439">
    <property type="entry name" value="Glyco_transf_4"/>
    <property type="match status" value="1"/>
</dbReference>
<dbReference type="Pfam" id="PF00534">
    <property type="entry name" value="Glycos_transf_1"/>
    <property type="match status" value="1"/>
</dbReference>
<keyword evidence="4" id="KW-1185">Reference proteome</keyword>
<reference evidence="3" key="1">
    <citation type="journal article" date="2014" name="Int. J. Syst. Evol. Microbiol.">
        <title>Complete genome sequence of Corynebacterium casei LMG S-19264T (=DSM 44701T), isolated from a smear-ripened cheese.</title>
        <authorList>
            <consortium name="US DOE Joint Genome Institute (JGI-PGF)"/>
            <person name="Walter F."/>
            <person name="Albersmeier A."/>
            <person name="Kalinowski J."/>
            <person name="Ruckert C."/>
        </authorList>
    </citation>
    <scope>NUCLEOTIDE SEQUENCE</scope>
    <source>
        <strain evidence="3">JCM 17820</strain>
    </source>
</reference>
<evidence type="ECO:0000259" key="2">
    <source>
        <dbReference type="Pfam" id="PF13439"/>
    </source>
</evidence>
<dbReference type="CDD" id="cd03801">
    <property type="entry name" value="GT4_PimA-like"/>
    <property type="match status" value="1"/>
</dbReference>